<proteinExistence type="predicted"/>
<sequence length="117" mass="13540">MFCVPAMGIPTEKFETITLLFRRNSVRIGPLAELDQDKSAHEYMQLIFYTTPVSLHRGEYRVMESPSNRGLGSEMISRSVILSIRPSRDKSSDDLEFVFQSPDKYSHRWVQPTSQRN</sequence>
<dbReference type="AlphaFoldDB" id="A0A0C3D8T7"/>
<evidence type="ECO:0000313" key="1">
    <source>
        <dbReference type="EMBL" id="KIM52814.1"/>
    </source>
</evidence>
<name>A0A0C3D8T7_9AGAM</name>
<dbReference type="InParanoid" id="A0A0C3D8T7"/>
<accession>A0A0C3D8T7</accession>
<reference evidence="2" key="2">
    <citation type="submission" date="2015-01" db="EMBL/GenBank/DDBJ databases">
        <title>Evolutionary Origins and Diversification of the Mycorrhizal Mutualists.</title>
        <authorList>
            <consortium name="DOE Joint Genome Institute"/>
            <consortium name="Mycorrhizal Genomics Consortium"/>
            <person name="Kohler A."/>
            <person name="Kuo A."/>
            <person name="Nagy L.G."/>
            <person name="Floudas D."/>
            <person name="Copeland A."/>
            <person name="Barry K.W."/>
            <person name="Cichocki N."/>
            <person name="Veneault-Fourrey C."/>
            <person name="LaButti K."/>
            <person name="Lindquist E.A."/>
            <person name="Lipzen A."/>
            <person name="Lundell T."/>
            <person name="Morin E."/>
            <person name="Murat C."/>
            <person name="Riley R."/>
            <person name="Ohm R."/>
            <person name="Sun H."/>
            <person name="Tunlid A."/>
            <person name="Henrissat B."/>
            <person name="Grigoriev I.V."/>
            <person name="Hibbett D.S."/>
            <person name="Martin F."/>
        </authorList>
    </citation>
    <scope>NUCLEOTIDE SEQUENCE [LARGE SCALE GENOMIC DNA]</scope>
    <source>
        <strain evidence="2">Foug A</strain>
    </source>
</reference>
<dbReference type="EMBL" id="KN822199">
    <property type="protein sequence ID" value="KIM52814.1"/>
    <property type="molecule type" value="Genomic_DNA"/>
</dbReference>
<gene>
    <name evidence="1" type="ORF">SCLCIDRAFT_1223452</name>
</gene>
<keyword evidence="2" id="KW-1185">Reference proteome</keyword>
<dbReference type="Proteomes" id="UP000053989">
    <property type="component" value="Unassembled WGS sequence"/>
</dbReference>
<evidence type="ECO:0000313" key="2">
    <source>
        <dbReference type="Proteomes" id="UP000053989"/>
    </source>
</evidence>
<protein>
    <submittedName>
        <fullName evidence="1">Uncharacterized protein</fullName>
    </submittedName>
</protein>
<dbReference type="HOGENOM" id="CLU_2086198_0_0_1"/>
<organism evidence="1 2">
    <name type="scientific">Scleroderma citrinum Foug A</name>
    <dbReference type="NCBI Taxonomy" id="1036808"/>
    <lineage>
        <taxon>Eukaryota</taxon>
        <taxon>Fungi</taxon>
        <taxon>Dikarya</taxon>
        <taxon>Basidiomycota</taxon>
        <taxon>Agaricomycotina</taxon>
        <taxon>Agaricomycetes</taxon>
        <taxon>Agaricomycetidae</taxon>
        <taxon>Boletales</taxon>
        <taxon>Sclerodermatineae</taxon>
        <taxon>Sclerodermataceae</taxon>
        <taxon>Scleroderma</taxon>
    </lineage>
</organism>
<reference evidence="1 2" key="1">
    <citation type="submission" date="2014-04" db="EMBL/GenBank/DDBJ databases">
        <authorList>
            <consortium name="DOE Joint Genome Institute"/>
            <person name="Kuo A."/>
            <person name="Kohler A."/>
            <person name="Nagy L.G."/>
            <person name="Floudas D."/>
            <person name="Copeland A."/>
            <person name="Barry K.W."/>
            <person name="Cichocki N."/>
            <person name="Veneault-Fourrey C."/>
            <person name="LaButti K."/>
            <person name="Lindquist E.A."/>
            <person name="Lipzen A."/>
            <person name="Lundell T."/>
            <person name="Morin E."/>
            <person name="Murat C."/>
            <person name="Sun H."/>
            <person name="Tunlid A."/>
            <person name="Henrissat B."/>
            <person name="Grigoriev I.V."/>
            <person name="Hibbett D.S."/>
            <person name="Martin F."/>
            <person name="Nordberg H.P."/>
            <person name="Cantor M.N."/>
            <person name="Hua S.X."/>
        </authorList>
    </citation>
    <scope>NUCLEOTIDE SEQUENCE [LARGE SCALE GENOMIC DNA]</scope>
    <source>
        <strain evidence="1 2">Foug A</strain>
    </source>
</reference>